<name>A0A1G8BHC1_9ACTN</name>
<sequence length="89" mass="9420">MTHRPEGGGPPQVTWLGVVWAMGEGIRDHRSDLVDLSGVDLSGVDLSSGDLSVLAELPETALSASLRRIRREAAAGSMLCAFDGFRNAI</sequence>
<dbReference type="AlphaFoldDB" id="A0A1G8BHC1"/>
<dbReference type="STRING" id="504805.SAMN05421505_11446"/>
<evidence type="ECO:0000313" key="2">
    <source>
        <dbReference type="Proteomes" id="UP000198923"/>
    </source>
</evidence>
<protein>
    <submittedName>
        <fullName evidence="1">FXSXX-COOH protein</fullName>
    </submittedName>
</protein>
<accession>A0A1G8BHC1</accession>
<dbReference type="Proteomes" id="UP000198923">
    <property type="component" value="Unassembled WGS sequence"/>
</dbReference>
<reference evidence="1 2" key="1">
    <citation type="submission" date="2016-10" db="EMBL/GenBank/DDBJ databases">
        <authorList>
            <person name="de Groot N.N."/>
        </authorList>
    </citation>
    <scope>NUCLEOTIDE SEQUENCE [LARGE SCALE GENOMIC DNA]</scope>
    <source>
        <strain evidence="1 2">CPCC 201354</strain>
    </source>
</reference>
<dbReference type="EMBL" id="FNCN01000014">
    <property type="protein sequence ID" value="SDH32617.1"/>
    <property type="molecule type" value="Genomic_DNA"/>
</dbReference>
<organism evidence="1 2">
    <name type="scientific">Sinosporangium album</name>
    <dbReference type="NCBI Taxonomy" id="504805"/>
    <lineage>
        <taxon>Bacteria</taxon>
        <taxon>Bacillati</taxon>
        <taxon>Actinomycetota</taxon>
        <taxon>Actinomycetes</taxon>
        <taxon>Streptosporangiales</taxon>
        <taxon>Streptosporangiaceae</taxon>
        <taxon>Sinosporangium</taxon>
    </lineage>
</organism>
<gene>
    <name evidence="1" type="ORF">SAMN05421505_11446</name>
</gene>
<proteinExistence type="predicted"/>
<keyword evidence="2" id="KW-1185">Reference proteome</keyword>
<evidence type="ECO:0000313" key="1">
    <source>
        <dbReference type="EMBL" id="SDH32617.1"/>
    </source>
</evidence>
<dbReference type="RefSeq" id="WP_093171364.1">
    <property type="nucleotide sequence ID" value="NZ_FNCN01000014.1"/>
</dbReference>